<dbReference type="CDD" id="cd02847">
    <property type="entry name" value="E_set_Chitobiase_C"/>
    <property type="match status" value="1"/>
</dbReference>
<comment type="similarity">
    <text evidence="2">Belongs to the glycosyl hydrolase 20 family.</text>
</comment>
<dbReference type="Gene3D" id="3.20.20.80">
    <property type="entry name" value="Glycosidases"/>
    <property type="match status" value="1"/>
</dbReference>
<evidence type="ECO:0000256" key="2">
    <source>
        <dbReference type="ARBA" id="ARBA00006285"/>
    </source>
</evidence>
<feature type="domain" description="Chitobiase/beta-hexosaminidases N-terminal" evidence="10">
    <location>
        <begin position="33"/>
        <end position="193"/>
    </location>
</feature>
<evidence type="ECO:0000256" key="9">
    <source>
        <dbReference type="SAM" id="SignalP"/>
    </source>
</evidence>
<comment type="catalytic activity">
    <reaction evidence="1">
        <text>Hydrolysis of terminal non-reducing N-acetyl-D-hexosamine residues in N-acetyl-beta-D-hexosaminides.</text>
        <dbReference type="EC" id="3.2.1.52"/>
    </reaction>
</comment>
<dbReference type="InterPro" id="IPR015882">
    <property type="entry name" value="HEX_bac_N"/>
</dbReference>
<dbReference type="OrthoDB" id="9763537at2"/>
<reference evidence="13 14" key="1">
    <citation type="submission" date="2016-05" db="EMBL/GenBank/DDBJ databases">
        <title>Complete genome sequence of two 2,5-diketo-D-glunonic acid producing strain Tatumella citrea.</title>
        <authorList>
            <person name="Duan C."/>
            <person name="Yang J."/>
            <person name="Yang S."/>
        </authorList>
    </citation>
    <scope>NUCLEOTIDE SEQUENCE [LARGE SCALE GENOMIC DNA]</scope>
    <source>
        <strain evidence="12 13">ATCC 39140</strain>
        <strain evidence="11 14">DSM 13699</strain>
    </source>
</reference>
<dbReference type="InterPro" id="IPR004866">
    <property type="entry name" value="CHB/HEX_N_dom"/>
</dbReference>
<dbReference type="Pfam" id="PF03173">
    <property type="entry name" value="CHB_HEX"/>
    <property type="match status" value="1"/>
</dbReference>
<dbReference type="Gene3D" id="3.30.379.10">
    <property type="entry name" value="Chitobiase/beta-hexosaminidase domain 2-like"/>
    <property type="match status" value="1"/>
</dbReference>
<dbReference type="InterPro" id="IPR025705">
    <property type="entry name" value="Beta_hexosaminidase_sua/sub"/>
</dbReference>
<dbReference type="InterPro" id="IPR004867">
    <property type="entry name" value="CHB_C_dom"/>
</dbReference>
<dbReference type="GO" id="GO:0005975">
    <property type="term" value="P:carbohydrate metabolic process"/>
    <property type="evidence" value="ECO:0007669"/>
    <property type="project" value="InterPro"/>
</dbReference>
<evidence type="ECO:0000256" key="3">
    <source>
        <dbReference type="ARBA" id="ARBA00012663"/>
    </source>
</evidence>
<dbReference type="KEGG" id="tci:A7K98_06125"/>
<dbReference type="RefSeq" id="WP_087487765.1">
    <property type="nucleotide sequence ID" value="NZ_CP015579.1"/>
</dbReference>
<dbReference type="InterPro" id="IPR008965">
    <property type="entry name" value="CBM2/CBM3_carb-bd_dom_sf"/>
</dbReference>
<dbReference type="InterPro" id="IPR015883">
    <property type="entry name" value="Glyco_hydro_20_cat"/>
</dbReference>
<sequence length="923" mass="103336">MRINPKCLLAGTVSALLLGGAAQADQKTIDAISRFSVKFSVQDNLASSHGVDCAALGGDWGSCYRATITLVNPGVTLRDNDWAIYFSGIRQVLQSDNDQFTVTHLVGDLHKIEPTANFRGFPAGQAVVLPLINEYWQVSQSDVLPRWYVTSGSGTPKVIAATATSSLTEMAEVPFSQWRRATSDVNVLMTAGNRYQKNQHTRWLDPEELRGQIIPTPLQVVLSEKDINLKQGVKEDLTALPAETALMVNQALKSAGITSGQGYPLETKIEPSEFQGQKIKQGAYRLAISLEKILVTGYDEQGVFYGLQSLLQLIPLQGEPLIPVMTIYDAPRFAYRGIFIDVARNFHSKAAILRTLDQMAAYKLNVLHLHLSDDEGWRIEIPGLPGLTQVGGQRCHDLSETHCLLPQLGSGPDNTTSGSGYFTRQDYIDIVKYAAVRQILIMPEIDIPAHARAAVISMEARYKKLMSEGRPLQAMEYRLQDEGDNSQVTTVQFYDRTSFVNPCLPSTLRFTEKVMSEIIQMHREAGQPLTRWHFGGDEAKNIYLGAGYTDVAHPEAGKGQRNLSRQDQPWAKSARCASLVKSGQVTSLKALPGWFALQVSEIAQKQGLEGIQAWQDGLKENRDNQQFATPANALNFWDTLYWGGAESVNDWADKGYQVIVSNPDYLYLDMPYEVNGAEPGYYWATRYSDEQKIFGFTPDNLPQNAEISTDRDGQVFAATSEGHWPGAYGMSAQVWSEVVRSDQDMEYRLYPRLFSVAERAWHKADWELDYQQGRRFEKGVTHHVDLRRLNSDWQRFANLLGQSVLARLDASGIAYRIPVPGAEIRSGCLLANTSLPGINVEFSTNGGRQWLRYNSQQVPAVNGDLLVRSVSPDGKRFSRNVPLTMTDNDQCCFQQCRTSATKRWLLSFKRFYHRWSNSWHSEK</sequence>
<organism evidence="11 14">
    <name type="scientific">Tatumella citrea</name>
    <name type="common">Pantoea citrea</name>
    <dbReference type="NCBI Taxonomy" id="53336"/>
    <lineage>
        <taxon>Bacteria</taxon>
        <taxon>Pseudomonadati</taxon>
        <taxon>Pseudomonadota</taxon>
        <taxon>Gammaproteobacteria</taxon>
        <taxon>Enterobacterales</taxon>
        <taxon>Erwiniaceae</taxon>
        <taxon>Tatumella</taxon>
    </lineage>
</organism>
<evidence type="ECO:0000256" key="8">
    <source>
        <dbReference type="PIRSR" id="PIRSR625705-1"/>
    </source>
</evidence>
<proteinExistence type="inferred from homology"/>
<dbReference type="SUPFAM" id="SSF51445">
    <property type="entry name" value="(Trans)glycosidases"/>
    <property type="match status" value="1"/>
</dbReference>
<name>A0A1Y0L607_TATCI</name>
<dbReference type="EMBL" id="CP015579">
    <property type="protein sequence ID" value="ARU93397.1"/>
    <property type="molecule type" value="Genomic_DNA"/>
</dbReference>
<dbReference type="InterPro" id="IPR014756">
    <property type="entry name" value="Ig_E-set"/>
</dbReference>
<keyword evidence="5" id="KW-0326">Glycosidase</keyword>
<evidence type="ECO:0000256" key="4">
    <source>
        <dbReference type="ARBA" id="ARBA00022801"/>
    </source>
</evidence>
<evidence type="ECO:0000313" key="13">
    <source>
        <dbReference type="Proteomes" id="UP000195729"/>
    </source>
</evidence>
<dbReference type="GO" id="GO:0004563">
    <property type="term" value="F:beta-N-acetylhexosaminidase activity"/>
    <property type="evidence" value="ECO:0007669"/>
    <property type="project" value="UniProtKB-EC"/>
</dbReference>
<evidence type="ECO:0000256" key="7">
    <source>
        <dbReference type="ARBA" id="ARBA00033000"/>
    </source>
</evidence>
<accession>A0A1Y0L607</accession>
<keyword evidence="13" id="KW-1185">Reference proteome</keyword>
<feature type="signal peptide" evidence="9">
    <location>
        <begin position="1"/>
        <end position="24"/>
    </location>
</feature>
<evidence type="ECO:0000256" key="5">
    <source>
        <dbReference type="ARBA" id="ARBA00023295"/>
    </source>
</evidence>
<evidence type="ECO:0000256" key="6">
    <source>
        <dbReference type="ARBA" id="ARBA00030512"/>
    </source>
</evidence>
<evidence type="ECO:0000313" key="11">
    <source>
        <dbReference type="EMBL" id="ARU93397.1"/>
    </source>
</evidence>
<dbReference type="Gene3D" id="2.60.40.290">
    <property type="match status" value="1"/>
</dbReference>
<keyword evidence="9" id="KW-0732">Signal</keyword>
<feature type="chain" id="PRO_5013050289" description="beta-N-acetylhexosaminidase" evidence="9">
    <location>
        <begin position="25"/>
        <end position="923"/>
    </location>
</feature>
<dbReference type="PANTHER" id="PTHR22600">
    <property type="entry name" value="BETA-HEXOSAMINIDASE"/>
    <property type="match status" value="1"/>
</dbReference>
<keyword evidence="4" id="KW-0378">Hydrolase</keyword>
<dbReference type="Pfam" id="PF00728">
    <property type="entry name" value="Glyco_hydro_20"/>
    <property type="match status" value="1"/>
</dbReference>
<evidence type="ECO:0000256" key="1">
    <source>
        <dbReference type="ARBA" id="ARBA00001231"/>
    </source>
</evidence>
<dbReference type="SUPFAM" id="SSF81296">
    <property type="entry name" value="E set domains"/>
    <property type="match status" value="1"/>
</dbReference>
<dbReference type="SUPFAM" id="SSF49384">
    <property type="entry name" value="Carbohydrate-binding domain"/>
    <property type="match status" value="1"/>
</dbReference>
<dbReference type="Gene3D" id="2.60.40.10">
    <property type="entry name" value="Immunoglobulins"/>
    <property type="match status" value="1"/>
</dbReference>
<dbReference type="EMBL" id="CP015581">
    <property type="protein sequence ID" value="ARU97435.1"/>
    <property type="molecule type" value="Genomic_DNA"/>
</dbReference>
<dbReference type="SMART" id="SM01081">
    <property type="entry name" value="CHB_HEX"/>
    <property type="match status" value="1"/>
</dbReference>
<dbReference type="PRINTS" id="PR00738">
    <property type="entry name" value="GLHYDRLASE20"/>
</dbReference>
<dbReference type="InterPro" id="IPR012291">
    <property type="entry name" value="CBM2_carb-bd_dom_sf"/>
</dbReference>
<dbReference type="GO" id="GO:0030247">
    <property type="term" value="F:polysaccharide binding"/>
    <property type="evidence" value="ECO:0007669"/>
    <property type="project" value="InterPro"/>
</dbReference>
<dbReference type="Proteomes" id="UP000195729">
    <property type="component" value="Chromosome"/>
</dbReference>
<dbReference type="EC" id="3.2.1.52" evidence="3"/>
<dbReference type="PANTHER" id="PTHR22600:SF57">
    <property type="entry name" value="BETA-N-ACETYLHEXOSAMINIDASE"/>
    <property type="match status" value="1"/>
</dbReference>
<evidence type="ECO:0000259" key="10">
    <source>
        <dbReference type="SMART" id="SM01081"/>
    </source>
</evidence>
<protein>
    <recommendedName>
        <fullName evidence="3">beta-N-acetylhexosaminidase</fullName>
        <ecNumber evidence="3">3.2.1.52</ecNumber>
    </recommendedName>
    <alternativeName>
        <fullName evidence="6">Beta-N-acetylhexosaminidase</fullName>
    </alternativeName>
    <alternativeName>
        <fullName evidence="7">N-acetyl-beta-glucosaminidase</fullName>
    </alternativeName>
</protein>
<dbReference type="GO" id="GO:0016020">
    <property type="term" value="C:membrane"/>
    <property type="evidence" value="ECO:0007669"/>
    <property type="project" value="TreeGrafter"/>
</dbReference>
<dbReference type="AlphaFoldDB" id="A0A1Y0L607"/>
<gene>
    <name evidence="11" type="ORF">A7K98_06125</name>
    <name evidence="12" type="ORF">A7K99_06125</name>
</gene>
<feature type="active site" description="Proton donor" evidence="8">
    <location>
        <position position="538"/>
    </location>
</feature>
<dbReference type="InterPro" id="IPR017853">
    <property type="entry name" value="GH"/>
</dbReference>
<evidence type="ECO:0000313" key="12">
    <source>
        <dbReference type="EMBL" id="ARU97435.1"/>
    </source>
</evidence>
<dbReference type="SUPFAM" id="SSF55545">
    <property type="entry name" value="beta-N-acetylhexosaminidase-like domain"/>
    <property type="match status" value="1"/>
</dbReference>
<dbReference type="Pfam" id="PF02838">
    <property type="entry name" value="Glyco_hydro_20b"/>
    <property type="match status" value="1"/>
</dbReference>
<dbReference type="GO" id="GO:0030203">
    <property type="term" value="P:glycosaminoglycan metabolic process"/>
    <property type="evidence" value="ECO:0007669"/>
    <property type="project" value="TreeGrafter"/>
</dbReference>
<dbReference type="InterPro" id="IPR029018">
    <property type="entry name" value="Hex-like_dom2"/>
</dbReference>
<dbReference type="Proteomes" id="UP000195814">
    <property type="component" value="Chromosome"/>
</dbReference>
<dbReference type="Pfam" id="PF03174">
    <property type="entry name" value="CHB_HEX_C"/>
    <property type="match status" value="1"/>
</dbReference>
<evidence type="ECO:0000313" key="14">
    <source>
        <dbReference type="Proteomes" id="UP000195814"/>
    </source>
</evidence>
<dbReference type="InterPro" id="IPR013783">
    <property type="entry name" value="Ig-like_fold"/>
</dbReference>